<feature type="region of interest" description="Disordered" evidence="1">
    <location>
        <begin position="570"/>
        <end position="682"/>
    </location>
</feature>
<accession>A0A7I8X477</accession>
<feature type="transmembrane region" description="Helical" evidence="2">
    <location>
        <begin position="28"/>
        <end position="49"/>
    </location>
</feature>
<dbReference type="EMBL" id="CAJFCV020000006">
    <property type="protein sequence ID" value="CAG9128741.1"/>
    <property type="molecule type" value="Genomic_DNA"/>
</dbReference>
<feature type="compositionally biased region" description="Basic and acidic residues" evidence="1">
    <location>
        <begin position="390"/>
        <end position="404"/>
    </location>
</feature>
<dbReference type="PANTHER" id="PTHR22943:SF248">
    <property type="entry name" value="SEVEN TM RECEPTOR"/>
    <property type="match status" value="1"/>
</dbReference>
<reference evidence="3" key="1">
    <citation type="submission" date="2020-09" db="EMBL/GenBank/DDBJ databases">
        <authorList>
            <person name="Kikuchi T."/>
        </authorList>
    </citation>
    <scope>NUCLEOTIDE SEQUENCE</scope>
    <source>
        <strain evidence="3">Ka4C1</strain>
    </source>
</reference>
<feature type="transmembrane region" description="Helical" evidence="2">
    <location>
        <begin position="104"/>
        <end position="129"/>
    </location>
</feature>
<keyword evidence="2" id="KW-0472">Membrane</keyword>
<keyword evidence="2" id="KW-0812">Transmembrane</keyword>
<dbReference type="Proteomes" id="UP000582659">
    <property type="component" value="Unassembled WGS sequence"/>
</dbReference>
<dbReference type="SUPFAM" id="SSF81321">
    <property type="entry name" value="Family A G protein-coupled receptor-like"/>
    <property type="match status" value="1"/>
</dbReference>
<feature type="transmembrane region" description="Helical" evidence="2">
    <location>
        <begin position="249"/>
        <end position="270"/>
    </location>
</feature>
<proteinExistence type="predicted"/>
<evidence type="ECO:0000313" key="3">
    <source>
        <dbReference type="EMBL" id="CAD5233518.1"/>
    </source>
</evidence>
<sequence>MQGDSPLFNVTYPPPDPFFTKYREFHHVYEYLIAAISTTLNGTVVYLALTTKNATMKNYCWVLLMSVTGDMIYTTINFITMMIVEIRAGKMWFITTGPFVHSEYPYNMLMSSLYLTALYVTIMTIMVQFLYRYEALCKRDFSIRKFCKYYAIGLSWCVIQGFTTWPVFDRPSAQDTIVLKGHPMYTYDTPSYVNANTSNTLTLLHFMSSQMTIVVLYTVVYITGRRIHKALNSTQFTMSKTTREAQRKLSMVMMLQATYPGIIVGIPVILGCGMTQLKFDVLWAGMYFVTSISLIPLANSITVLLVIPSFRKRLFRIPGIRIKTSTTSENSIIRRVAEREVHTSSWPSTHTMKIKDKLRNALKMGNKPEPKGDSAPSKQDEESEVPAPQESKDETAFFSARDEDSSSCSSICNESHRRRRVSSAASEASLKSGRDDSDAGGISGEVFDNSEDGENCDGKSNEALAGSISSAKDEVKIENEQVEDKSVENSPNEETLRKKHDESESEEPEKDVNDPLEHDGTYENLPHDISDHHEEYSFVEPVEEVDPIPIGQTIAPEVFFKSYQKYVDSHAPKEVPDQGAEEEEKDEERSEGSCSEGNEDQNDVSAEELESRQGSEDEEVTEKDQKVEKIVDDSHGQGIDEGQVDSSHEVAEFSCSDDEFTPPQSPAKIQPGNEKISEQNEAPVEAPQADKIAMDEVRKPCHFSVPERPLIDQSALFVKATSPRTLPYLTVDQTEFEYKEITPQHSSHYEDIIHENFEKIEPAEPYDGLEWFTDEPSPQYPSGRLPHSIFDNFDKRRVRRVHAYQITDDRPIDLPEPVDYLISYNDTYTAVGFVKSPINAKHSAVPISIRFGGFWAKNWLGRIYLGCTVRVKQYVLTCKNLHTDLVEFQSGDRDYAVRDLFGSGVPVASTFATQWAVVEQPKIVRSLGIVLGVEPGTSLFDFTATIGDVEYNQKLTASIERWPADLKEPPKVARPVLINWVYVEQPHALFWTRGSFVVLPPHLSHIMHPAKGVSEDRYVFGGVDLTSEPSRPTIKCNAKKL</sequence>
<feature type="region of interest" description="Disordered" evidence="1">
    <location>
        <begin position="363"/>
        <end position="541"/>
    </location>
</feature>
<feature type="transmembrane region" description="Helical" evidence="2">
    <location>
        <begin position="61"/>
        <end position="84"/>
    </location>
</feature>
<dbReference type="PANTHER" id="PTHR22943">
    <property type="entry name" value="7-TRANSMEMBRANE DOMAIN RECEPTOR C.ELEGANS"/>
    <property type="match status" value="1"/>
</dbReference>
<name>A0A7I8X477_BURXY</name>
<protein>
    <submittedName>
        <fullName evidence="3">(pine wood nematode) hypothetical protein</fullName>
    </submittedName>
</protein>
<dbReference type="InterPro" id="IPR019421">
    <property type="entry name" value="7TM_GPCR_serpentine_rcpt_Srd"/>
</dbReference>
<dbReference type="AlphaFoldDB" id="A0A7I8X477"/>
<feature type="compositionally biased region" description="Basic and acidic residues" evidence="1">
    <location>
        <begin position="510"/>
        <end position="536"/>
    </location>
</feature>
<dbReference type="Pfam" id="PF10317">
    <property type="entry name" value="7TM_GPCR_Srd"/>
    <property type="match status" value="1"/>
</dbReference>
<feature type="transmembrane region" description="Helical" evidence="2">
    <location>
        <begin position="203"/>
        <end position="223"/>
    </location>
</feature>
<feature type="transmembrane region" description="Helical" evidence="2">
    <location>
        <begin position="282"/>
        <end position="307"/>
    </location>
</feature>
<evidence type="ECO:0000313" key="4">
    <source>
        <dbReference type="Proteomes" id="UP000659654"/>
    </source>
</evidence>
<organism evidence="3 4">
    <name type="scientific">Bursaphelenchus xylophilus</name>
    <name type="common">Pinewood nematode worm</name>
    <name type="synonym">Aphelenchoides xylophilus</name>
    <dbReference type="NCBI Taxonomy" id="6326"/>
    <lineage>
        <taxon>Eukaryota</taxon>
        <taxon>Metazoa</taxon>
        <taxon>Ecdysozoa</taxon>
        <taxon>Nematoda</taxon>
        <taxon>Chromadorea</taxon>
        <taxon>Rhabditida</taxon>
        <taxon>Tylenchina</taxon>
        <taxon>Tylenchomorpha</taxon>
        <taxon>Aphelenchoidea</taxon>
        <taxon>Aphelenchoididae</taxon>
        <taxon>Bursaphelenchus</taxon>
    </lineage>
</organism>
<feature type="compositionally biased region" description="Basic and acidic residues" evidence="1">
    <location>
        <begin position="622"/>
        <end position="635"/>
    </location>
</feature>
<comment type="caution">
    <text evidence="3">The sequence shown here is derived from an EMBL/GenBank/DDBJ whole genome shotgun (WGS) entry which is preliminary data.</text>
</comment>
<dbReference type="CDD" id="cd00637">
    <property type="entry name" value="7tm_classA_rhodopsin-like"/>
    <property type="match status" value="1"/>
</dbReference>
<keyword evidence="4" id="KW-1185">Reference proteome</keyword>
<feature type="transmembrane region" description="Helical" evidence="2">
    <location>
        <begin position="149"/>
        <end position="168"/>
    </location>
</feature>
<dbReference type="EMBL" id="CAJFDI010000006">
    <property type="protein sequence ID" value="CAD5233518.1"/>
    <property type="molecule type" value="Genomic_DNA"/>
</dbReference>
<gene>
    <name evidence="3" type="ORF">BXYJ_LOCUS13609</name>
</gene>
<feature type="compositionally biased region" description="Basic and acidic residues" evidence="1">
    <location>
        <begin position="471"/>
        <end position="487"/>
    </location>
</feature>
<evidence type="ECO:0000256" key="2">
    <source>
        <dbReference type="SAM" id="Phobius"/>
    </source>
</evidence>
<feature type="compositionally biased region" description="Acidic residues" evidence="1">
    <location>
        <begin position="597"/>
        <end position="608"/>
    </location>
</feature>
<evidence type="ECO:0000256" key="1">
    <source>
        <dbReference type="SAM" id="MobiDB-lite"/>
    </source>
</evidence>
<keyword evidence="2" id="KW-1133">Transmembrane helix</keyword>
<dbReference type="Proteomes" id="UP000659654">
    <property type="component" value="Unassembled WGS sequence"/>
</dbReference>